<keyword evidence="3" id="KW-1185">Reference proteome</keyword>
<evidence type="ECO:0000313" key="3">
    <source>
        <dbReference type="Proteomes" id="UP001515480"/>
    </source>
</evidence>
<comment type="caution">
    <text evidence="2">The sequence shown here is derived from an EMBL/GenBank/DDBJ whole genome shotgun (WGS) entry which is preliminary data.</text>
</comment>
<reference evidence="2 3" key="1">
    <citation type="journal article" date="2024" name="Science">
        <title>Giant polyketide synthase enzymes in the biosynthesis of giant marine polyether toxins.</title>
        <authorList>
            <person name="Fallon T.R."/>
            <person name="Shende V.V."/>
            <person name="Wierzbicki I.H."/>
            <person name="Pendleton A.L."/>
            <person name="Watervoot N.F."/>
            <person name="Auber R.P."/>
            <person name="Gonzalez D.J."/>
            <person name="Wisecaver J.H."/>
            <person name="Moore B.S."/>
        </authorList>
    </citation>
    <scope>NUCLEOTIDE SEQUENCE [LARGE SCALE GENOMIC DNA]</scope>
    <source>
        <strain evidence="2 3">12B1</strain>
    </source>
</reference>
<feature type="compositionally biased region" description="Polar residues" evidence="1">
    <location>
        <begin position="42"/>
        <end position="67"/>
    </location>
</feature>
<dbReference type="Proteomes" id="UP001515480">
    <property type="component" value="Unassembled WGS sequence"/>
</dbReference>
<gene>
    <name evidence="2" type="ORF">AB1Y20_010694</name>
</gene>
<proteinExistence type="predicted"/>
<feature type="compositionally biased region" description="Polar residues" evidence="1">
    <location>
        <begin position="96"/>
        <end position="107"/>
    </location>
</feature>
<feature type="region of interest" description="Disordered" evidence="1">
    <location>
        <begin position="383"/>
        <end position="419"/>
    </location>
</feature>
<evidence type="ECO:0000256" key="1">
    <source>
        <dbReference type="SAM" id="MobiDB-lite"/>
    </source>
</evidence>
<organism evidence="2 3">
    <name type="scientific">Prymnesium parvum</name>
    <name type="common">Toxic golden alga</name>
    <dbReference type="NCBI Taxonomy" id="97485"/>
    <lineage>
        <taxon>Eukaryota</taxon>
        <taxon>Haptista</taxon>
        <taxon>Haptophyta</taxon>
        <taxon>Prymnesiophyceae</taxon>
        <taxon>Prymnesiales</taxon>
        <taxon>Prymnesiaceae</taxon>
        <taxon>Prymnesium</taxon>
    </lineage>
</organism>
<sequence>MATSKPRTLVDLGKMLEKSSLDRNGGAAGHVGVVNLSSARKLSADSQSSAHHLNSQRRGSQDASVDLNSPRRRSSLPGSAGGGTPRRRGSLDASVDLNSTSRRSSLVGSLDLKARRGSNTCTADGTSIKGSMSQSGSVDLAHMRRSGVSASYVESLLNEQDDGRSGGHHRSILSNRQKSIATSAFSLEITEEDIGQFAVSPIKVPLSPDQLLVQKSLLHKYDWAVNEAEEYNALAAGERHDEDALPRLHPGEASSPFIKNMSYYKRNWTQGRPGKQTAAWEETERIPAIRRSLFVRPDLEINSLNRAMEHLVQEQERVAIQRQWTMWHRQKQRQALRIRHEERDRQQRCLGAKPVNRAYGSLLRASASTGILPVPVIFAPQSTMPSSATPQTARPSCGTINSCSPSSAEYPVDWSRPER</sequence>
<feature type="compositionally biased region" description="Polar residues" evidence="1">
    <location>
        <begin position="117"/>
        <end position="136"/>
    </location>
</feature>
<evidence type="ECO:0000313" key="2">
    <source>
        <dbReference type="EMBL" id="KAL1504285.1"/>
    </source>
</evidence>
<feature type="compositionally biased region" description="Polar residues" evidence="1">
    <location>
        <begin position="383"/>
        <end position="407"/>
    </location>
</feature>
<accession>A0AB34IQH4</accession>
<name>A0AB34IQH4_PRYPA</name>
<dbReference type="EMBL" id="JBGBPQ010000020">
    <property type="protein sequence ID" value="KAL1504285.1"/>
    <property type="molecule type" value="Genomic_DNA"/>
</dbReference>
<dbReference type="AlphaFoldDB" id="A0AB34IQH4"/>
<protein>
    <submittedName>
        <fullName evidence="2">Uncharacterized protein</fullName>
    </submittedName>
</protein>
<feature type="region of interest" description="Disordered" evidence="1">
    <location>
        <begin position="42"/>
        <end position="136"/>
    </location>
</feature>